<accession>A0A8J4DLY4</accession>
<dbReference type="Gene3D" id="3.30.470.10">
    <property type="match status" value="1"/>
</dbReference>
<dbReference type="Proteomes" id="UP000619260">
    <property type="component" value="Unassembled WGS sequence"/>
</dbReference>
<dbReference type="AlphaFoldDB" id="A0A8J4DLY4"/>
<reference evidence="1" key="1">
    <citation type="submission" date="2021-01" db="EMBL/GenBank/DDBJ databases">
        <title>Whole genome shotgun sequence of Virgisporangium aliadipatigenens NBRC 105644.</title>
        <authorList>
            <person name="Komaki H."/>
            <person name="Tamura T."/>
        </authorList>
    </citation>
    <scope>NUCLEOTIDE SEQUENCE</scope>
    <source>
        <strain evidence="1">NBRC 105644</strain>
    </source>
</reference>
<evidence type="ECO:0000313" key="2">
    <source>
        <dbReference type="Proteomes" id="UP000619260"/>
    </source>
</evidence>
<dbReference type="SUPFAM" id="SSF56752">
    <property type="entry name" value="D-aminoacid aminotransferase-like PLP-dependent enzymes"/>
    <property type="match status" value="1"/>
</dbReference>
<proteinExistence type="predicted"/>
<dbReference type="Pfam" id="PF01063">
    <property type="entry name" value="Aminotran_4"/>
    <property type="match status" value="1"/>
</dbReference>
<dbReference type="InterPro" id="IPR043131">
    <property type="entry name" value="BCAT-like_N"/>
</dbReference>
<dbReference type="NCBIfam" id="NF006734">
    <property type="entry name" value="PRK09266.1"/>
    <property type="match status" value="1"/>
</dbReference>
<name>A0A8J4DLY4_9ACTN</name>
<dbReference type="InterPro" id="IPR036038">
    <property type="entry name" value="Aminotransferase-like"/>
</dbReference>
<sequence length="245" mass="26411">MRVESDRPLPPPGANTYGHFTAMQVRAGAVRGLALHLARLEGATRELFDTTLDAERVRGALWHAVRDTPDASAGVYVYGPGPDDDEPTVAVVVRPPVGSPGMRQRLQSVAYQRPVAHLKHLGGFAQVYFGRRAARNGFDDALLTGPDGVISEAAIANIAFLRGDEVVWPDAPHLPGITMQLIAPRLRSRNEAVRLADLPTFDGAVVTNSLGVGGVARIDDVRFPVDDVRLKALAAEYEAIPWDVL</sequence>
<dbReference type="InterPro" id="IPR001544">
    <property type="entry name" value="Aminotrans_IV"/>
</dbReference>
<keyword evidence="2" id="KW-1185">Reference proteome</keyword>
<dbReference type="Gene3D" id="3.20.10.10">
    <property type="entry name" value="D-amino Acid Aminotransferase, subunit A, domain 2"/>
    <property type="match status" value="1"/>
</dbReference>
<dbReference type="GO" id="GO:0003824">
    <property type="term" value="F:catalytic activity"/>
    <property type="evidence" value="ECO:0007669"/>
    <property type="project" value="InterPro"/>
</dbReference>
<dbReference type="EMBL" id="BOPF01000001">
    <property type="protein sequence ID" value="GIJ43210.1"/>
    <property type="molecule type" value="Genomic_DNA"/>
</dbReference>
<evidence type="ECO:0000313" key="1">
    <source>
        <dbReference type="EMBL" id="GIJ43210.1"/>
    </source>
</evidence>
<dbReference type="InterPro" id="IPR043132">
    <property type="entry name" value="BCAT-like_C"/>
</dbReference>
<protein>
    <submittedName>
        <fullName evidence="1">Uncharacterized protein</fullName>
    </submittedName>
</protein>
<gene>
    <name evidence="1" type="ORF">Val02_00960</name>
</gene>
<organism evidence="1 2">
    <name type="scientific">Virgisporangium aliadipatigenens</name>
    <dbReference type="NCBI Taxonomy" id="741659"/>
    <lineage>
        <taxon>Bacteria</taxon>
        <taxon>Bacillati</taxon>
        <taxon>Actinomycetota</taxon>
        <taxon>Actinomycetes</taxon>
        <taxon>Micromonosporales</taxon>
        <taxon>Micromonosporaceae</taxon>
        <taxon>Virgisporangium</taxon>
    </lineage>
</organism>
<comment type="caution">
    <text evidence="1">The sequence shown here is derived from an EMBL/GenBank/DDBJ whole genome shotgun (WGS) entry which is preliminary data.</text>
</comment>